<protein>
    <submittedName>
        <fullName evidence="4">RND transporter</fullName>
    </submittedName>
</protein>
<keyword evidence="2" id="KW-0175">Coiled coil</keyword>
<dbReference type="EMBL" id="BMMX01000052">
    <property type="protein sequence ID" value="GGL16656.1"/>
    <property type="molecule type" value="Genomic_DNA"/>
</dbReference>
<dbReference type="InterPro" id="IPR050465">
    <property type="entry name" value="UPF0194_transport"/>
</dbReference>
<dbReference type="SUPFAM" id="SSF111369">
    <property type="entry name" value="HlyD-like secretion proteins"/>
    <property type="match status" value="1"/>
</dbReference>
<feature type="region of interest" description="Disordered" evidence="3">
    <location>
        <begin position="218"/>
        <end position="265"/>
    </location>
</feature>
<feature type="compositionally biased region" description="Gly residues" evidence="3">
    <location>
        <begin position="426"/>
        <end position="466"/>
    </location>
</feature>
<dbReference type="PANTHER" id="PTHR32347">
    <property type="entry name" value="EFFLUX SYSTEM COMPONENT YKNX-RELATED"/>
    <property type="match status" value="1"/>
</dbReference>
<evidence type="ECO:0000256" key="2">
    <source>
        <dbReference type="ARBA" id="ARBA00023054"/>
    </source>
</evidence>
<dbReference type="Gene3D" id="2.40.50.100">
    <property type="match status" value="1"/>
</dbReference>
<accession>A0A8J3FSU1</accession>
<reference evidence="4" key="2">
    <citation type="submission" date="2020-09" db="EMBL/GenBank/DDBJ databases">
        <authorList>
            <person name="Sun Q."/>
            <person name="Zhou Y."/>
        </authorList>
    </citation>
    <scope>NUCLEOTIDE SEQUENCE</scope>
    <source>
        <strain evidence="4">CGMCC 4.7299</strain>
    </source>
</reference>
<organism evidence="4 5">
    <name type="scientific">Mangrovihabitans endophyticus</name>
    <dbReference type="NCBI Taxonomy" id="1751298"/>
    <lineage>
        <taxon>Bacteria</taxon>
        <taxon>Bacillati</taxon>
        <taxon>Actinomycetota</taxon>
        <taxon>Actinomycetes</taxon>
        <taxon>Micromonosporales</taxon>
        <taxon>Micromonosporaceae</taxon>
        <taxon>Mangrovihabitans</taxon>
    </lineage>
</organism>
<dbReference type="Gene3D" id="2.40.30.170">
    <property type="match status" value="1"/>
</dbReference>
<evidence type="ECO:0000313" key="5">
    <source>
        <dbReference type="Proteomes" id="UP000656042"/>
    </source>
</evidence>
<sequence>MAWKQLRAALGTLSGMPARRFRPGGTAQSRFAPNRFVPRRISRMGLSLRRPAPLVNAALALLLGAGGFVAYETLRGPDDGAAAAGGASTMPVRQGTVTATATADGSVASASTATADFVTGGTVTAIDVAVGDKVKKGQKLAEVDPAAANRSLDAARADLDAARDSLSRAEDAGQDTTGAQDAVTQAELAVDDAQAAVDGTVLTAPMAGTVTAVNGTLGSSSSGSGSSSGGQNGAGSSSGGSSGAGSSGAGSSGGGSSSSAGSASGSSSGGFIDLADLTKLQVTADFAEADATRLTEKQAATVTWNALNGARESATVAAVDPSPTTSDSAVTYGVTLSLDDLPDGARPGQTVSVSVVTGEVADAVYVNPAAITTTGGQHRVTVVAGGRRDTRTVQIGLEGDQATQITDGVQPGEQVEITLTSTGDSGSTGGFGNRGGGFGFSGGGAPGGGPGGFSGGGQRGGGSGGR</sequence>
<evidence type="ECO:0000313" key="4">
    <source>
        <dbReference type="EMBL" id="GGL16656.1"/>
    </source>
</evidence>
<keyword evidence="5" id="KW-1185">Reference proteome</keyword>
<comment type="subcellular location">
    <subcellularLocation>
        <location evidence="1">Cell envelope</location>
    </subcellularLocation>
</comment>
<dbReference type="GO" id="GO:0030313">
    <property type="term" value="C:cell envelope"/>
    <property type="evidence" value="ECO:0007669"/>
    <property type="project" value="UniProtKB-SubCell"/>
</dbReference>
<dbReference type="PANTHER" id="PTHR32347:SF23">
    <property type="entry name" value="BLL5650 PROTEIN"/>
    <property type="match status" value="1"/>
</dbReference>
<gene>
    <name evidence="4" type="ORF">GCM10012284_59050</name>
</gene>
<evidence type="ECO:0000256" key="1">
    <source>
        <dbReference type="ARBA" id="ARBA00004196"/>
    </source>
</evidence>
<comment type="caution">
    <text evidence="4">The sequence shown here is derived from an EMBL/GenBank/DDBJ whole genome shotgun (WGS) entry which is preliminary data.</text>
</comment>
<dbReference type="AlphaFoldDB" id="A0A8J3FSU1"/>
<name>A0A8J3FSU1_9ACTN</name>
<dbReference type="Gene3D" id="2.40.420.20">
    <property type="match status" value="1"/>
</dbReference>
<dbReference type="Proteomes" id="UP000656042">
    <property type="component" value="Unassembled WGS sequence"/>
</dbReference>
<feature type="region of interest" description="Disordered" evidence="3">
    <location>
        <begin position="421"/>
        <end position="466"/>
    </location>
</feature>
<evidence type="ECO:0000256" key="3">
    <source>
        <dbReference type="SAM" id="MobiDB-lite"/>
    </source>
</evidence>
<proteinExistence type="predicted"/>
<feature type="compositionally biased region" description="Gly residues" evidence="3">
    <location>
        <begin position="226"/>
        <end position="256"/>
    </location>
</feature>
<reference evidence="4" key="1">
    <citation type="journal article" date="2014" name="Int. J. Syst. Evol. Microbiol.">
        <title>Complete genome sequence of Corynebacterium casei LMG S-19264T (=DSM 44701T), isolated from a smear-ripened cheese.</title>
        <authorList>
            <consortium name="US DOE Joint Genome Institute (JGI-PGF)"/>
            <person name="Walter F."/>
            <person name="Albersmeier A."/>
            <person name="Kalinowski J."/>
            <person name="Ruckert C."/>
        </authorList>
    </citation>
    <scope>NUCLEOTIDE SEQUENCE</scope>
    <source>
        <strain evidence="4">CGMCC 4.7299</strain>
    </source>
</reference>